<dbReference type="EMBL" id="JAXQPW010000004">
    <property type="protein sequence ID" value="MDZ5662367.1"/>
    <property type="molecule type" value="Genomic_DNA"/>
</dbReference>
<dbReference type="Proteomes" id="UP001291999">
    <property type="component" value="Unassembled WGS sequence"/>
</dbReference>
<reference evidence="1 2" key="1">
    <citation type="submission" date="2023-11" db="EMBL/GenBank/DDBJ databases">
        <title>Novel species in genus Nocardioides.</title>
        <authorList>
            <person name="Zhou H."/>
        </authorList>
    </citation>
    <scope>NUCLEOTIDE SEQUENCE [LARGE SCALE GENOMIC DNA]</scope>
    <source>
        <strain evidence="1 2">S-58</strain>
    </source>
</reference>
<evidence type="ECO:0000313" key="1">
    <source>
        <dbReference type="EMBL" id="MDZ5662367.1"/>
    </source>
</evidence>
<protein>
    <submittedName>
        <fullName evidence="1">Uncharacterized protein</fullName>
    </submittedName>
</protein>
<sequence length="82" mass="8929">MENNSPSYTFDPSRTGGSTWFLLNGDKVAYLEQPIFPPEGAQVSLPDGREAAVADVRLDLSNPSQLAMIYVTVRLPGKKGVF</sequence>
<comment type="caution">
    <text evidence="1">The sequence shown here is derived from an EMBL/GenBank/DDBJ whole genome shotgun (WGS) entry which is preliminary data.</text>
</comment>
<accession>A0ABU5KBL3</accession>
<keyword evidence="2" id="KW-1185">Reference proteome</keyword>
<organism evidence="1 2">
    <name type="scientific">Nocardioides renjunii</name>
    <dbReference type="NCBI Taxonomy" id="3095075"/>
    <lineage>
        <taxon>Bacteria</taxon>
        <taxon>Bacillati</taxon>
        <taxon>Actinomycetota</taxon>
        <taxon>Actinomycetes</taxon>
        <taxon>Propionibacteriales</taxon>
        <taxon>Nocardioidaceae</taxon>
        <taxon>Nocardioides</taxon>
    </lineage>
</organism>
<proteinExistence type="predicted"/>
<gene>
    <name evidence="1" type="ORF">SFC79_11380</name>
</gene>
<evidence type="ECO:0000313" key="2">
    <source>
        <dbReference type="Proteomes" id="UP001291999"/>
    </source>
</evidence>
<name>A0ABU5KBL3_9ACTN</name>
<dbReference type="RefSeq" id="WP_322424453.1">
    <property type="nucleotide sequence ID" value="NZ_JAXQPW010000004.1"/>
</dbReference>